<keyword evidence="2" id="KW-0342">GTP-binding</keyword>
<dbReference type="EMBL" id="GGEC01047651">
    <property type="protein sequence ID" value="MBX28135.1"/>
    <property type="molecule type" value="Transcribed_RNA"/>
</dbReference>
<dbReference type="Gene3D" id="3.40.50.300">
    <property type="entry name" value="P-loop containing nucleotide triphosphate hydrolases"/>
    <property type="match status" value="1"/>
</dbReference>
<evidence type="ECO:0000256" key="4">
    <source>
        <dbReference type="PIRSR" id="PIRSR601019-2"/>
    </source>
</evidence>
<sequence>MKLVCAFLSLPVPSKSSNSCGDQVNSPISRSVPDYLEQKTLLKFLLVGYSGSGTSTIFKQAKILYKSVPFTEDERENIKLRIQSNVYGYIGILLEGREHFEEESLDQMKQDQGSGETDASDTCICCLLFSTFFLCACVTLLLTHILNEEMIYVHICECKQTHRNPTLCPHRNLFKLNMEM</sequence>
<keyword evidence="3" id="KW-0807">Transducer</keyword>
<accession>A0A2P2MD32</accession>
<dbReference type="GO" id="GO:0001664">
    <property type="term" value="F:G protein-coupled receptor binding"/>
    <property type="evidence" value="ECO:0007669"/>
    <property type="project" value="TreeGrafter"/>
</dbReference>
<dbReference type="Gene3D" id="1.10.400.10">
    <property type="entry name" value="GI Alpha 1, domain 2-like"/>
    <property type="match status" value="1"/>
</dbReference>
<evidence type="ECO:0000256" key="3">
    <source>
        <dbReference type="ARBA" id="ARBA00023224"/>
    </source>
</evidence>
<dbReference type="GO" id="GO:0046872">
    <property type="term" value="F:metal ion binding"/>
    <property type="evidence" value="ECO:0007669"/>
    <property type="project" value="UniProtKB-KW"/>
</dbReference>
<organism evidence="5">
    <name type="scientific">Rhizophora mucronata</name>
    <name type="common">Asiatic mangrove</name>
    <dbReference type="NCBI Taxonomy" id="61149"/>
    <lineage>
        <taxon>Eukaryota</taxon>
        <taxon>Viridiplantae</taxon>
        <taxon>Streptophyta</taxon>
        <taxon>Embryophyta</taxon>
        <taxon>Tracheophyta</taxon>
        <taxon>Spermatophyta</taxon>
        <taxon>Magnoliopsida</taxon>
        <taxon>eudicotyledons</taxon>
        <taxon>Gunneridae</taxon>
        <taxon>Pentapetalae</taxon>
        <taxon>rosids</taxon>
        <taxon>fabids</taxon>
        <taxon>Malpighiales</taxon>
        <taxon>Rhizophoraceae</taxon>
        <taxon>Rhizophora</taxon>
    </lineage>
</organism>
<keyword evidence="4" id="KW-0460">Magnesium</keyword>
<dbReference type="GO" id="GO:0003924">
    <property type="term" value="F:GTPase activity"/>
    <property type="evidence" value="ECO:0007669"/>
    <property type="project" value="InterPro"/>
</dbReference>
<dbReference type="InterPro" id="IPR011025">
    <property type="entry name" value="GproteinA_insert"/>
</dbReference>
<dbReference type="PANTHER" id="PTHR10218:SF222">
    <property type="entry name" value="EXTRA-LARGE GUANINE NUCLEOTIDE-BINDING PROTEIN 1"/>
    <property type="match status" value="1"/>
</dbReference>
<dbReference type="GO" id="GO:0005737">
    <property type="term" value="C:cytoplasm"/>
    <property type="evidence" value="ECO:0007669"/>
    <property type="project" value="TreeGrafter"/>
</dbReference>
<dbReference type="GO" id="GO:0031683">
    <property type="term" value="F:G-protein beta/gamma-subunit complex binding"/>
    <property type="evidence" value="ECO:0007669"/>
    <property type="project" value="InterPro"/>
</dbReference>
<dbReference type="InterPro" id="IPR027417">
    <property type="entry name" value="P-loop_NTPase"/>
</dbReference>
<dbReference type="GO" id="GO:0005834">
    <property type="term" value="C:heterotrimeric G-protein complex"/>
    <property type="evidence" value="ECO:0007669"/>
    <property type="project" value="TreeGrafter"/>
</dbReference>
<name>A0A2P2MD32_RHIMU</name>
<evidence type="ECO:0000256" key="1">
    <source>
        <dbReference type="ARBA" id="ARBA00022741"/>
    </source>
</evidence>
<keyword evidence="1" id="KW-0547">Nucleotide-binding</keyword>
<reference evidence="5" key="1">
    <citation type="submission" date="2018-02" db="EMBL/GenBank/DDBJ databases">
        <title>Rhizophora mucronata_Transcriptome.</title>
        <authorList>
            <person name="Meera S.P."/>
            <person name="Sreeshan A."/>
            <person name="Augustine A."/>
        </authorList>
    </citation>
    <scope>NUCLEOTIDE SEQUENCE</scope>
    <source>
        <tissue evidence="5">Leaf</tissue>
    </source>
</reference>
<proteinExistence type="predicted"/>
<evidence type="ECO:0000313" key="5">
    <source>
        <dbReference type="EMBL" id="MBX28135.1"/>
    </source>
</evidence>
<evidence type="ECO:0000256" key="2">
    <source>
        <dbReference type="ARBA" id="ARBA00023134"/>
    </source>
</evidence>
<keyword evidence="4" id="KW-0479">Metal-binding</keyword>
<protein>
    <submittedName>
        <fullName evidence="5">Extra-large guanine nucleotide-binding protein 1</fullName>
    </submittedName>
</protein>
<dbReference type="GO" id="GO:0005525">
    <property type="term" value="F:GTP binding"/>
    <property type="evidence" value="ECO:0007669"/>
    <property type="project" value="UniProtKB-KW"/>
</dbReference>
<feature type="binding site" evidence="4">
    <location>
        <position position="55"/>
    </location>
    <ligand>
        <name>Mg(2+)</name>
        <dbReference type="ChEBI" id="CHEBI:18420"/>
    </ligand>
</feature>
<dbReference type="InterPro" id="IPR001019">
    <property type="entry name" value="Gprotein_alpha_su"/>
</dbReference>
<dbReference type="GO" id="GO:0007188">
    <property type="term" value="P:adenylate cyclase-modulating G protein-coupled receptor signaling pathway"/>
    <property type="evidence" value="ECO:0007669"/>
    <property type="project" value="TreeGrafter"/>
</dbReference>
<dbReference type="PANTHER" id="PTHR10218">
    <property type="entry name" value="GTP-BINDING PROTEIN ALPHA SUBUNIT"/>
    <property type="match status" value="1"/>
</dbReference>
<dbReference type="AlphaFoldDB" id="A0A2P2MD32"/>